<dbReference type="Gene3D" id="3.20.20.450">
    <property type="entry name" value="EAL domain"/>
    <property type="match status" value="1"/>
</dbReference>
<proteinExistence type="predicted"/>
<dbReference type="InterPro" id="IPR048760">
    <property type="entry name" value="VP0354-like_sensor_dom"/>
</dbReference>
<keyword evidence="1" id="KW-0472">Membrane</keyword>
<dbReference type="InterPro" id="IPR001633">
    <property type="entry name" value="EAL_dom"/>
</dbReference>
<dbReference type="InterPro" id="IPR000160">
    <property type="entry name" value="GGDEF_dom"/>
</dbReference>
<dbReference type="SUPFAM" id="SSF55073">
    <property type="entry name" value="Nucleotide cyclase"/>
    <property type="match status" value="1"/>
</dbReference>
<dbReference type="Gene3D" id="3.30.70.270">
    <property type="match status" value="1"/>
</dbReference>
<dbReference type="PANTHER" id="PTHR33121">
    <property type="entry name" value="CYCLIC DI-GMP PHOSPHODIESTERASE PDEF"/>
    <property type="match status" value="1"/>
</dbReference>
<feature type="domain" description="EAL" evidence="2">
    <location>
        <begin position="520"/>
        <end position="765"/>
    </location>
</feature>
<organism evidence="4 5">
    <name type="scientific">Sulfurimonas marina</name>
    <dbReference type="NCBI Taxonomy" id="2590551"/>
    <lineage>
        <taxon>Bacteria</taxon>
        <taxon>Pseudomonadati</taxon>
        <taxon>Campylobacterota</taxon>
        <taxon>Epsilonproteobacteria</taxon>
        <taxon>Campylobacterales</taxon>
        <taxon>Sulfurimonadaceae</taxon>
        <taxon>Sulfurimonas</taxon>
    </lineage>
</organism>
<dbReference type="CDD" id="cd01948">
    <property type="entry name" value="EAL"/>
    <property type="match status" value="1"/>
</dbReference>
<name>A0A7M1AUG2_9BACT</name>
<dbReference type="InterPro" id="IPR043128">
    <property type="entry name" value="Rev_trsase/Diguanyl_cyclase"/>
</dbReference>
<sequence length="765" mass="89796">MQERILDRWFLQLTNTKIYLISYLMGASILIVAMVNIFNIVNKNDVSTVSVQHFQNKFLEKEKYINDYFNSYISSLNILSENIYLNKYIRTKSDKEVVENLFLTIEKSFPDVFQIRLLDMQGVEQIRTERIVRDANTNDTQFYVVPSSLLQDKSNRDYFEQFKGLSQGKIGISNIDLNIEHNEIELPKKATIRLGKVLYDNQGVKRGMLIYNISLHTFFKKLNESTFYNIYIIDNKGRYIMNNNNHGGIEGDYFESMTIFNTFEKKIAEKILTQPHHYGERFYSAQIDNLKNSQNLKMVMDLKFEHISQDITSLQNKFIYILIFIALALLPVVYFFSKIPEIMQKRMNNNKNIDELTKVPNRRCLFIDLQQQEFQQSVIVLIQINNYVKIQNIYGHEISNKLMKMVAESLNECTEKHLTKVYRYNNEGFALKYNYSNLPMMKSFLRKLHEYLESHTFHLEDNIDLILDITIGASSPEQLNNNIDELKEAEVALEHAIDQKHDYFIYKNLHPHSVEANKKNLKVAQSVKQAIDDQKLELHYQPIINNASGKIEKYETLMRIKNGEQLLFPDTFIPIAKELKKYKALTRILVEQSFAYFQNKPYEFSINLSIEDIQDETFQTFLFSKIDEYKVHNKLVVEIVESENIHDYQFFYTFIKNLKEVKCKVAIDDFGSGYSNFQHIIALSDYIDYIKLDGSLVRDILTDHKAQKLVKNIKLLCEELSLKTIAEYVENNEVFNYLKALGIDYSQGYYIGKPSSIIRHNLDAA</sequence>
<dbReference type="PROSITE" id="PS50883">
    <property type="entry name" value="EAL"/>
    <property type="match status" value="1"/>
</dbReference>
<dbReference type="InterPro" id="IPR029787">
    <property type="entry name" value="Nucleotide_cyclase"/>
</dbReference>
<dbReference type="AlphaFoldDB" id="A0A7M1AUG2"/>
<feature type="domain" description="GGDEF" evidence="3">
    <location>
        <begin position="375"/>
        <end position="508"/>
    </location>
</feature>
<dbReference type="InterPro" id="IPR035919">
    <property type="entry name" value="EAL_sf"/>
</dbReference>
<dbReference type="GO" id="GO:0071111">
    <property type="term" value="F:cyclic-guanylate-specific phosphodiesterase activity"/>
    <property type="evidence" value="ECO:0007669"/>
    <property type="project" value="InterPro"/>
</dbReference>
<dbReference type="SMART" id="SM00267">
    <property type="entry name" value="GGDEF"/>
    <property type="match status" value="1"/>
</dbReference>
<dbReference type="SUPFAM" id="SSF103190">
    <property type="entry name" value="Sensory domain-like"/>
    <property type="match status" value="1"/>
</dbReference>
<dbReference type="InterPro" id="IPR050706">
    <property type="entry name" value="Cyclic-di-GMP_PDE-like"/>
</dbReference>
<dbReference type="KEGG" id="smax:FJR03_04630"/>
<dbReference type="Gene3D" id="3.30.450.20">
    <property type="entry name" value="PAS domain"/>
    <property type="match status" value="1"/>
</dbReference>
<evidence type="ECO:0000259" key="3">
    <source>
        <dbReference type="PROSITE" id="PS50887"/>
    </source>
</evidence>
<dbReference type="InterPro" id="IPR029151">
    <property type="entry name" value="Sensor-like_sf"/>
</dbReference>
<dbReference type="NCBIfam" id="TIGR00254">
    <property type="entry name" value="GGDEF"/>
    <property type="match status" value="1"/>
</dbReference>
<dbReference type="PROSITE" id="PS50887">
    <property type="entry name" value="GGDEF"/>
    <property type="match status" value="1"/>
</dbReference>
<feature type="transmembrane region" description="Helical" evidence="1">
    <location>
        <begin position="20"/>
        <end position="41"/>
    </location>
</feature>
<keyword evidence="1" id="KW-1133">Transmembrane helix</keyword>
<dbReference type="Pfam" id="PF21623">
    <property type="entry name" value="HK_sensor_dom_bact"/>
    <property type="match status" value="1"/>
</dbReference>
<dbReference type="PANTHER" id="PTHR33121:SF71">
    <property type="entry name" value="OXYGEN SENSOR PROTEIN DOSP"/>
    <property type="match status" value="1"/>
</dbReference>
<dbReference type="Pfam" id="PF00990">
    <property type="entry name" value="GGDEF"/>
    <property type="match status" value="1"/>
</dbReference>
<keyword evidence="1" id="KW-0812">Transmembrane</keyword>
<feature type="transmembrane region" description="Helical" evidence="1">
    <location>
        <begin position="318"/>
        <end position="337"/>
    </location>
</feature>
<dbReference type="SUPFAM" id="SSF141868">
    <property type="entry name" value="EAL domain-like"/>
    <property type="match status" value="1"/>
</dbReference>
<evidence type="ECO:0000313" key="4">
    <source>
        <dbReference type="EMBL" id="QOP41063.1"/>
    </source>
</evidence>
<evidence type="ECO:0000313" key="5">
    <source>
        <dbReference type="Proteomes" id="UP000593910"/>
    </source>
</evidence>
<dbReference type="Proteomes" id="UP000593910">
    <property type="component" value="Chromosome"/>
</dbReference>
<dbReference type="EMBL" id="CP041165">
    <property type="protein sequence ID" value="QOP41063.1"/>
    <property type="molecule type" value="Genomic_DNA"/>
</dbReference>
<keyword evidence="5" id="KW-1185">Reference proteome</keyword>
<evidence type="ECO:0000259" key="2">
    <source>
        <dbReference type="PROSITE" id="PS50883"/>
    </source>
</evidence>
<reference evidence="4 5" key="1">
    <citation type="submission" date="2019-06" db="EMBL/GenBank/DDBJ databases">
        <title>Sulfurimonas gotlandica sp. nov., a chemoautotrophic and psychrotolerant epsilonproteobacterium isolated from a pelagic redoxcline, and an emended description of the genus Sulfurimonas.</title>
        <authorList>
            <person name="Wang S."/>
            <person name="Jiang L."/>
            <person name="Shao Z."/>
        </authorList>
    </citation>
    <scope>NUCLEOTIDE SEQUENCE [LARGE SCALE GENOMIC DNA]</scope>
    <source>
        <strain evidence="4 5">B2</strain>
    </source>
</reference>
<dbReference type="Pfam" id="PF00563">
    <property type="entry name" value="EAL"/>
    <property type="match status" value="1"/>
</dbReference>
<evidence type="ECO:0000256" key="1">
    <source>
        <dbReference type="SAM" id="Phobius"/>
    </source>
</evidence>
<protein>
    <submittedName>
        <fullName evidence="4">GGDEF domain-containing protein</fullName>
    </submittedName>
</protein>
<gene>
    <name evidence="4" type="ORF">FJR03_04630</name>
</gene>
<dbReference type="SMART" id="SM00052">
    <property type="entry name" value="EAL"/>
    <property type="match status" value="1"/>
</dbReference>
<accession>A0A7M1AUG2</accession>
<dbReference type="RefSeq" id="WP_193114483.1">
    <property type="nucleotide sequence ID" value="NZ_CP041165.1"/>
</dbReference>